<organism evidence="1 2">
    <name type="scientific">Dimorphilus gyrociliatus</name>
    <dbReference type="NCBI Taxonomy" id="2664684"/>
    <lineage>
        <taxon>Eukaryota</taxon>
        <taxon>Metazoa</taxon>
        <taxon>Spiralia</taxon>
        <taxon>Lophotrochozoa</taxon>
        <taxon>Annelida</taxon>
        <taxon>Polychaeta</taxon>
        <taxon>Polychaeta incertae sedis</taxon>
        <taxon>Dinophilidae</taxon>
        <taxon>Dimorphilus</taxon>
    </lineage>
</organism>
<keyword evidence="2" id="KW-1185">Reference proteome</keyword>
<protein>
    <submittedName>
        <fullName evidence="1">DgyrCDS7969</fullName>
    </submittedName>
</protein>
<sequence length="310" mass="36093">MNCMLREPLLQPLPKVPNSSPNSIDCDDKSSSFSWNYTFNYKKSVKTEKRFIDSKLNIFNINKPDDEIELFVLNRWQKLINEKHGRKELIRCLNDLKRNRVPEAKKRCEKLLKRSIELGLTDQMRLLSLSLLSKCNYQLDNPEEALENQQEFLRSVEEFNDYQELVRMESLEEIGKILVKLGRLGEAVSILEYRLSLTPPPAQKRIIWLRNLLSICLFETNKEKSKYYAEENLKESEKLGGLWIGICSAISGFAEVNCGNLQIGIEYLNKALDLWQVEGSIKRINEIKQEIFRVNDLIVKDLKSKNSTTN</sequence>
<dbReference type="InterPro" id="IPR011990">
    <property type="entry name" value="TPR-like_helical_dom_sf"/>
</dbReference>
<evidence type="ECO:0000313" key="1">
    <source>
        <dbReference type="EMBL" id="CAD5119352.1"/>
    </source>
</evidence>
<dbReference type="AlphaFoldDB" id="A0A7I8VST1"/>
<dbReference type="SUPFAM" id="SSF48452">
    <property type="entry name" value="TPR-like"/>
    <property type="match status" value="1"/>
</dbReference>
<accession>A0A7I8VST1</accession>
<dbReference type="Gene3D" id="1.25.40.10">
    <property type="entry name" value="Tetratricopeptide repeat domain"/>
    <property type="match status" value="1"/>
</dbReference>
<dbReference type="Proteomes" id="UP000549394">
    <property type="component" value="Unassembled WGS sequence"/>
</dbReference>
<evidence type="ECO:0000313" key="2">
    <source>
        <dbReference type="Proteomes" id="UP000549394"/>
    </source>
</evidence>
<name>A0A7I8VST1_9ANNE</name>
<reference evidence="1 2" key="1">
    <citation type="submission" date="2020-08" db="EMBL/GenBank/DDBJ databases">
        <authorList>
            <person name="Hejnol A."/>
        </authorList>
    </citation>
    <scope>NUCLEOTIDE SEQUENCE [LARGE SCALE GENOMIC DNA]</scope>
</reference>
<proteinExistence type="predicted"/>
<gene>
    <name evidence="1" type="ORF">DGYR_LOCUS7607</name>
</gene>
<comment type="caution">
    <text evidence="1">The sequence shown here is derived from an EMBL/GenBank/DDBJ whole genome shotgun (WGS) entry which is preliminary data.</text>
</comment>
<dbReference type="EMBL" id="CAJFCJ010000010">
    <property type="protein sequence ID" value="CAD5119352.1"/>
    <property type="molecule type" value="Genomic_DNA"/>
</dbReference>